<dbReference type="Proteomes" id="UP001521222">
    <property type="component" value="Unassembled WGS sequence"/>
</dbReference>
<feature type="region of interest" description="Disordered" evidence="1">
    <location>
        <begin position="614"/>
        <end position="644"/>
    </location>
</feature>
<organism evidence="3 4">
    <name type="scientific">Nothophoma quercina</name>
    <dbReference type="NCBI Taxonomy" id="749835"/>
    <lineage>
        <taxon>Eukaryota</taxon>
        <taxon>Fungi</taxon>
        <taxon>Dikarya</taxon>
        <taxon>Ascomycota</taxon>
        <taxon>Pezizomycotina</taxon>
        <taxon>Dothideomycetes</taxon>
        <taxon>Pleosporomycetidae</taxon>
        <taxon>Pleosporales</taxon>
        <taxon>Pleosporineae</taxon>
        <taxon>Didymellaceae</taxon>
        <taxon>Nothophoma</taxon>
    </lineage>
</organism>
<evidence type="ECO:0000313" key="3">
    <source>
        <dbReference type="EMBL" id="KAL1599422.1"/>
    </source>
</evidence>
<proteinExistence type="predicted"/>
<dbReference type="InterPro" id="IPR010730">
    <property type="entry name" value="HET"/>
</dbReference>
<dbReference type="EMBL" id="JAKIXB020000020">
    <property type="protein sequence ID" value="KAL1599422.1"/>
    <property type="molecule type" value="Genomic_DNA"/>
</dbReference>
<comment type="caution">
    <text evidence="3">The sequence shown here is derived from an EMBL/GenBank/DDBJ whole genome shotgun (WGS) entry which is preliminary data.</text>
</comment>
<dbReference type="Pfam" id="PF06985">
    <property type="entry name" value="HET"/>
    <property type="match status" value="1"/>
</dbReference>
<evidence type="ECO:0000313" key="4">
    <source>
        <dbReference type="Proteomes" id="UP001521222"/>
    </source>
</evidence>
<evidence type="ECO:0000259" key="2">
    <source>
        <dbReference type="Pfam" id="PF06985"/>
    </source>
</evidence>
<reference evidence="3 4" key="1">
    <citation type="submission" date="2024-02" db="EMBL/GenBank/DDBJ databases">
        <title>De novo assembly and annotation of 12 fungi associated with fruit tree decline syndrome in Ontario, Canada.</title>
        <authorList>
            <person name="Sulman M."/>
            <person name="Ellouze W."/>
            <person name="Ilyukhin E."/>
        </authorList>
    </citation>
    <scope>NUCLEOTIDE SEQUENCE [LARGE SCALE GENOMIC DNA]</scope>
    <source>
        <strain evidence="3 4">M97-236</strain>
    </source>
</reference>
<feature type="domain" description="Heterokaryon incompatibility" evidence="2">
    <location>
        <begin position="17"/>
        <end position="135"/>
    </location>
</feature>
<protein>
    <recommendedName>
        <fullName evidence="2">Heterokaryon incompatibility domain-containing protein</fullName>
    </recommendedName>
</protein>
<name>A0ABR3R4Z2_9PLEO</name>
<evidence type="ECO:0000256" key="1">
    <source>
        <dbReference type="SAM" id="MobiDB-lite"/>
    </source>
</evidence>
<keyword evidence="4" id="KW-1185">Reference proteome</keyword>
<accession>A0ABR3R4Z2</accession>
<sequence>MARPGREPHKSKFPSDYLERAILFAQEKKIDKLWVDIECIYQGPGDGDKDKELGVQIMDAVYGNSNLAVGLLTTGLIYQKEVTLLAELLSGHVFVDFADTETPKFKPGTAYLELQTLILRILSDSRWSRGWIFQEDHLASGRMTLLIPHSNDVTTTDLLYDFGKIPGNLQMKVSAFRKTVTMFCLANIDSEFRWPNTEILAKAKQYNIWNRERYKTAPFYRNRHRVRLWTDADHFSIFRRNARVNYSNESVYPSTSSSILEDICHRDLLKMEDRVAIMANAARFATRLDTSPTSVLVKSEDYSLSAILLALVLLNGEILNHNMDYGMEGIMNHTVRSYLDEKQYKFNTPMLRYQQSWIDHCRFKGSTLRINNRGVEVQGHLFVLLPKRWPYPERSKPNPLKLSKLDRAELYDLIKDPEARRNARGRKFTEFSTEVISIVISRLRTAYGLDCALARLLDRHLDLDATAPPEQEASPSTPYVLDMMAGLVQAIWDEREVRLARLEGETQTTPPSAIFIAPLHNENWVSESLTKQCGGGIGRGRVFTSWDNGVRSTRIRGMEQLASLEVLPNRHEPFAYMNRWDPDQADNAVLRSCGWVNGVWVTEGKPMGKYTFPISGLTEPPPSPAGDLLGKRKRDGHNNGESSD</sequence>
<gene>
    <name evidence="3" type="ORF">SLS59_006440</name>
</gene>